<dbReference type="SUPFAM" id="SSF55545">
    <property type="entry name" value="beta-N-acetylhexosaminidase-like domain"/>
    <property type="match status" value="1"/>
</dbReference>
<evidence type="ECO:0000256" key="4">
    <source>
        <dbReference type="SAM" id="SignalP"/>
    </source>
</evidence>
<reference evidence="7 8" key="1">
    <citation type="submission" date="2018-11" db="EMBL/GenBank/DDBJ databases">
        <authorList>
            <person name="Na S.W."/>
            <person name="Baik M."/>
        </authorList>
    </citation>
    <scope>NUCLEOTIDE SEQUENCE [LARGE SCALE GENOMIC DNA]</scope>
    <source>
        <strain evidence="7 8">E39</strain>
    </source>
</reference>
<feature type="domain" description="F5/8 type C" evidence="5">
    <location>
        <begin position="774"/>
        <end position="933"/>
    </location>
</feature>
<feature type="chain" id="PRO_5024373264" evidence="4">
    <location>
        <begin position="22"/>
        <end position="1136"/>
    </location>
</feature>
<dbReference type="InterPro" id="IPR017853">
    <property type="entry name" value="GH"/>
</dbReference>
<organism evidence="7 8">
    <name type="scientific">Pseudoprevotella muciniphila</name>
    <dbReference type="NCBI Taxonomy" id="2133944"/>
    <lineage>
        <taxon>Bacteria</taxon>
        <taxon>Pseudomonadati</taxon>
        <taxon>Bacteroidota</taxon>
        <taxon>Bacteroidia</taxon>
        <taxon>Bacteroidales</taxon>
        <taxon>Prevotellaceae</taxon>
        <taxon>Pseudoprevotella</taxon>
    </lineage>
</organism>
<keyword evidence="4" id="KW-0732">Signal</keyword>
<dbReference type="SUPFAM" id="SSF49785">
    <property type="entry name" value="Galactose-binding domain-like"/>
    <property type="match status" value="1"/>
</dbReference>
<dbReference type="AlphaFoldDB" id="A0A5P8E4A5"/>
<dbReference type="Gene3D" id="3.20.20.80">
    <property type="entry name" value="Glycosidases"/>
    <property type="match status" value="1"/>
</dbReference>
<dbReference type="InterPro" id="IPR008979">
    <property type="entry name" value="Galactose-bd-like_sf"/>
</dbReference>
<dbReference type="InterPro" id="IPR015882">
    <property type="entry name" value="HEX_bac_N"/>
</dbReference>
<dbReference type="InterPro" id="IPR000421">
    <property type="entry name" value="FA58C"/>
</dbReference>
<feature type="signal peptide" evidence="4">
    <location>
        <begin position="1"/>
        <end position="21"/>
    </location>
</feature>
<dbReference type="PROSITE" id="PS50022">
    <property type="entry name" value="FA58C_3"/>
    <property type="match status" value="1"/>
</dbReference>
<dbReference type="InterPro" id="IPR051822">
    <property type="entry name" value="Glycosyl_Hydrolase_84"/>
</dbReference>
<dbReference type="KEGG" id="alq:C7Y71_001750"/>
<dbReference type="GO" id="GO:0005975">
    <property type="term" value="P:carbohydrate metabolic process"/>
    <property type="evidence" value="ECO:0007669"/>
    <property type="project" value="UniProtKB-ARBA"/>
</dbReference>
<evidence type="ECO:0000313" key="8">
    <source>
        <dbReference type="Proteomes" id="UP000249375"/>
    </source>
</evidence>
<dbReference type="Pfam" id="PF00754">
    <property type="entry name" value="F5_F8_type_C"/>
    <property type="match status" value="1"/>
</dbReference>
<dbReference type="InterPro" id="IPR011496">
    <property type="entry name" value="O-GlcNAcase_cat"/>
</dbReference>
<dbReference type="SUPFAM" id="SSF51445">
    <property type="entry name" value="(Trans)glycosidases"/>
    <property type="match status" value="1"/>
</dbReference>
<sequence>MKMKRLFLAAMTCVISLFAFGQSYSIYPIPQTQNLQDGTVSLSSTVNIVCESGIDNYTKDRIKSILSEAGVSAEISSSAVSGMTNIYLGVNGSNEVADNLVSTRGLNRTVFGKTDKYDKHLLSLRNQDGQAELIVLGENTDATFMGLATFEQMLDNGTENLRCVNIYDYADQQSRGLVEGYYGYPYSVSVKKDIFKFMMRYKMNTYLYGAKSDPYHSNNWKDAYPVSITEQQEKNGWLSQNMVKELTEEAHKTKVNFIWAIHPGNNFLNSSTVVNDIMAKFDLMYKLGVRQFAIFVDDVGIPNSESGYALNAERLNAVQQAIEQKYNKSTAAPADTVKPLHFVPQIYCTTFSSSEEQRQGFFTALANTPQHITIYTTGWGVWSIPNSSDLNQVKKYLGRNVGWWWNYPCNDNADGQIYTKDMYSNFYDMPSVSNNGSLPATLENGIGIVSNPMQEGELSKIALFSVADYAWNTAKFVNSTSYKAAVKAVVGKENAEDFEFLADYLRYNDPSDFSTMMNSSKSAIQKGISNTYLVNLKQRLERINTACDKFIAFETSEKESDRLFYQDIAPWLQKLKTMTSNSLKLIEVSQTTGDRETRWNEFIAANKELEAIYTDTKYIAYALEGMGSGISVSQRVSQPSELYFKKFVAWLQEYCMDNYFENGLPTGRQAVTNLTGIEAKAVRAMYATTTNSYYLNITSTVVLNKGNYIGIKLPDATKISSYILNDTLLANYTVKVSENFKTWRTITSAEELKEGFIKYIIFENDGETPKTMKMSARTFSVTPSSTAKISQVEVPSGGNASGTSLSSLTDGDYTSWWSLNRNQATGDAYVLTLEDTTRLSDVRVCFGTVNNDYPYGAKVQFSTNKTDWKDLKIKGTNTTTFTISNANAVKFNDEMTYCDFDGEDQAALYVRLYVSSANTSKWLRLFEIEVNKHSLVLPVAEDANGNGLFNLYDSKASTKEGYGGSPITYHFMQDYKVAGVCIYQDASVGSNASASVTTDGSSWTRLGKCATANIQIIDLTGYNDASDIKIAWTGTAPSIYEIEEYKDTSEVTTIKTFAINSDAPSWKNGESFISVSGNSKLKNVELYAPNGQLIRKTKLNGAREYEIAKSDLSGGVVIVKLTREDGSVFTRKFIVR</sequence>
<dbReference type="PROSITE" id="PS52009">
    <property type="entry name" value="GH84"/>
    <property type="match status" value="1"/>
</dbReference>
<evidence type="ECO:0000256" key="2">
    <source>
        <dbReference type="ARBA" id="ARBA00023295"/>
    </source>
</evidence>
<evidence type="ECO:0000259" key="5">
    <source>
        <dbReference type="PROSITE" id="PS50022"/>
    </source>
</evidence>
<gene>
    <name evidence="7" type="ORF">C7Y71_001750</name>
</gene>
<keyword evidence="8" id="KW-1185">Reference proteome</keyword>
<dbReference type="Gene3D" id="3.30.379.10">
    <property type="entry name" value="Chitobiase/beta-hexosaminidase domain 2-like"/>
    <property type="match status" value="1"/>
</dbReference>
<name>A0A5P8E4A5_9BACT</name>
<protein>
    <submittedName>
        <fullName evidence="7">Uncharacterized protein</fullName>
    </submittedName>
</protein>
<dbReference type="OrthoDB" id="9760892at2"/>
<evidence type="ECO:0000259" key="6">
    <source>
        <dbReference type="PROSITE" id="PS52009"/>
    </source>
</evidence>
<dbReference type="InterPro" id="IPR029018">
    <property type="entry name" value="Hex-like_dom2"/>
</dbReference>
<evidence type="ECO:0000313" key="7">
    <source>
        <dbReference type="EMBL" id="QFQ11845.1"/>
    </source>
</evidence>
<dbReference type="EMBL" id="CP033459">
    <property type="protein sequence ID" value="QFQ11845.1"/>
    <property type="molecule type" value="Genomic_DNA"/>
</dbReference>
<dbReference type="GO" id="GO:1901135">
    <property type="term" value="P:carbohydrate derivative metabolic process"/>
    <property type="evidence" value="ECO:0007669"/>
    <property type="project" value="UniProtKB-ARBA"/>
</dbReference>
<dbReference type="Proteomes" id="UP000249375">
    <property type="component" value="Chromosome"/>
</dbReference>
<proteinExistence type="inferred from homology"/>
<dbReference type="GO" id="GO:0015929">
    <property type="term" value="F:hexosaminidase activity"/>
    <property type="evidence" value="ECO:0007669"/>
    <property type="project" value="UniProtKB-ARBA"/>
</dbReference>
<feature type="active site" description="Proton donor" evidence="3">
    <location>
        <position position="298"/>
    </location>
</feature>
<dbReference type="Gene3D" id="1.20.58.460">
    <property type="entry name" value="Hyaluronidase post-catalytic domain-like"/>
    <property type="match status" value="1"/>
</dbReference>
<dbReference type="PANTHER" id="PTHR13170:SF16">
    <property type="entry name" value="PROTEIN O-GLCNACASE"/>
    <property type="match status" value="1"/>
</dbReference>
<evidence type="ECO:0000256" key="3">
    <source>
        <dbReference type="PROSITE-ProRule" id="PRU01353"/>
    </source>
</evidence>
<comment type="similarity">
    <text evidence="3">Belongs to the glycosyl hydrolase 84 family.</text>
</comment>
<accession>A0A5P8E4A5</accession>
<evidence type="ECO:0000256" key="1">
    <source>
        <dbReference type="ARBA" id="ARBA00022801"/>
    </source>
</evidence>
<dbReference type="Gene3D" id="2.60.120.260">
    <property type="entry name" value="Galactose-binding domain-like"/>
    <property type="match status" value="1"/>
</dbReference>
<dbReference type="Pfam" id="PF07555">
    <property type="entry name" value="NAGidase"/>
    <property type="match status" value="1"/>
</dbReference>
<feature type="domain" description="GH84" evidence="6">
    <location>
        <begin position="173"/>
        <end position="474"/>
    </location>
</feature>
<dbReference type="Pfam" id="PF02838">
    <property type="entry name" value="Glyco_hydro_20b"/>
    <property type="match status" value="1"/>
</dbReference>
<dbReference type="PANTHER" id="PTHR13170">
    <property type="entry name" value="O-GLCNACASE"/>
    <property type="match status" value="1"/>
</dbReference>
<keyword evidence="2 3" id="KW-0326">Glycosidase</keyword>
<keyword evidence="1 3" id="KW-0378">Hydrolase</keyword>